<organism evidence="1 2">
    <name type="scientific">Equus asinus</name>
    <name type="common">Donkey</name>
    <name type="synonym">Equus africanus asinus</name>
    <dbReference type="NCBI Taxonomy" id="9793"/>
    <lineage>
        <taxon>Eukaryota</taxon>
        <taxon>Metazoa</taxon>
        <taxon>Chordata</taxon>
        <taxon>Craniata</taxon>
        <taxon>Vertebrata</taxon>
        <taxon>Euteleostomi</taxon>
        <taxon>Mammalia</taxon>
        <taxon>Eutheria</taxon>
        <taxon>Laurasiatheria</taxon>
        <taxon>Perissodactyla</taxon>
        <taxon>Equidae</taxon>
        <taxon>Equus</taxon>
    </lineage>
</organism>
<dbReference type="GeneTree" id="ENSGT01090000263316"/>
<proteinExistence type="predicted"/>
<name>A0A9L0IEU1_EQUAS</name>
<dbReference type="Ensembl" id="ENSEAST00005051657.1">
    <property type="protein sequence ID" value="ENSEASP00005036295.1"/>
    <property type="gene ID" value="ENSEASG00005037397.1"/>
</dbReference>
<dbReference type="Proteomes" id="UP000694387">
    <property type="component" value="Chromosome 3"/>
</dbReference>
<reference evidence="1" key="2">
    <citation type="submission" date="2025-08" db="UniProtKB">
        <authorList>
            <consortium name="Ensembl"/>
        </authorList>
    </citation>
    <scope>IDENTIFICATION</scope>
</reference>
<reference evidence="1" key="3">
    <citation type="submission" date="2025-09" db="UniProtKB">
        <authorList>
            <consortium name="Ensembl"/>
        </authorList>
    </citation>
    <scope>IDENTIFICATION</scope>
</reference>
<accession>A0A9L0IEU1</accession>
<dbReference type="AlphaFoldDB" id="A0A9L0IEU1"/>
<sequence>MCGNNMSAPLPAIIPAARKATAAVSGGSRGSEGTLGPLLSPLPFAQGSVLKFWHPELTNASVYRFCVGLFGHCLLIFSLVGDFPSWIGRYRVGTIIFNNSNEMGSCNSTYMIKGLMLMNSRIV</sequence>
<reference evidence="1 2" key="1">
    <citation type="journal article" date="2020" name="Nat. Commun.">
        <title>Donkey genomes provide new insights into domestication and selection for coat color.</title>
        <authorList>
            <person name="Wang"/>
            <person name="C."/>
            <person name="Li"/>
            <person name="H."/>
            <person name="Guo"/>
            <person name="Y."/>
            <person name="Huang"/>
            <person name="J."/>
            <person name="Sun"/>
            <person name="Y."/>
            <person name="Min"/>
            <person name="J."/>
            <person name="Wang"/>
            <person name="J."/>
            <person name="Fang"/>
            <person name="X."/>
            <person name="Zhao"/>
            <person name="Z."/>
            <person name="Wang"/>
            <person name="S."/>
            <person name="Zhang"/>
            <person name="Y."/>
            <person name="Liu"/>
            <person name="Q."/>
            <person name="Jiang"/>
            <person name="Q."/>
            <person name="Wang"/>
            <person name="X."/>
            <person name="Guo"/>
            <person name="Y."/>
            <person name="Yang"/>
            <person name="C."/>
            <person name="Wang"/>
            <person name="Y."/>
            <person name="Tian"/>
            <person name="F."/>
            <person name="Zhuang"/>
            <person name="G."/>
            <person name="Fan"/>
            <person name="Y."/>
            <person name="Gao"/>
            <person name="Q."/>
            <person name="Li"/>
            <person name="Y."/>
            <person name="Ju"/>
            <person name="Z."/>
            <person name="Li"/>
            <person name="J."/>
            <person name="Li"/>
            <person name="R."/>
            <person name="Hou"/>
            <person name="M."/>
            <person name="Yang"/>
            <person name="G."/>
            <person name="Liu"/>
            <person name="G."/>
            <person name="Liu"/>
            <person name="W."/>
            <person name="Guo"/>
            <person name="J."/>
            <person name="Pan"/>
            <person name="S."/>
            <person name="Fan"/>
            <person name="G."/>
            <person name="Zhang"/>
            <person name="W."/>
            <person name="Zhang"/>
            <person name="R."/>
            <person name="Yu"/>
            <person name="J."/>
            <person name="Zhang"/>
            <person name="X."/>
            <person name="Yin"/>
            <person name="Q."/>
            <person name="Ji"/>
            <person name="C."/>
            <person name="Jin"/>
            <person name="Y."/>
            <person name="Yue"/>
            <person name="G."/>
            <person name="Liu"/>
            <person name="M."/>
            <person name="Xu"/>
            <person name="J."/>
            <person name="Liu"/>
            <person name="S."/>
            <person name="Jordana"/>
            <person name="J."/>
            <person name="Noce"/>
            <person name="A."/>
            <person name="Amills"/>
            <person name="M."/>
            <person name="Wu"/>
            <person name="D.D."/>
            <person name="Li"/>
            <person name="S."/>
            <person name="Zhou"/>
            <person name="X. and Zhong"/>
            <person name="J."/>
        </authorList>
    </citation>
    <scope>NUCLEOTIDE SEQUENCE [LARGE SCALE GENOMIC DNA]</scope>
</reference>
<evidence type="ECO:0000313" key="1">
    <source>
        <dbReference type="Ensembl" id="ENSEASP00005036295.1"/>
    </source>
</evidence>
<keyword evidence="2" id="KW-1185">Reference proteome</keyword>
<evidence type="ECO:0000313" key="2">
    <source>
        <dbReference type="Proteomes" id="UP000694387"/>
    </source>
</evidence>
<protein>
    <submittedName>
        <fullName evidence="1">Uncharacterized protein</fullName>
    </submittedName>
</protein>